<dbReference type="EMBL" id="MCFE01000092">
    <property type="protein sequence ID" value="ORX99780.1"/>
    <property type="molecule type" value="Genomic_DNA"/>
</dbReference>
<evidence type="ECO:0000313" key="3">
    <source>
        <dbReference type="Proteomes" id="UP000193498"/>
    </source>
</evidence>
<feature type="compositionally biased region" description="Basic and acidic residues" evidence="1">
    <location>
        <begin position="14"/>
        <end position="23"/>
    </location>
</feature>
<accession>A0A1Y1YP20</accession>
<proteinExistence type="predicted"/>
<feature type="region of interest" description="Disordered" evidence="1">
    <location>
        <begin position="1"/>
        <end position="33"/>
    </location>
</feature>
<evidence type="ECO:0000256" key="1">
    <source>
        <dbReference type="SAM" id="MobiDB-lite"/>
    </source>
</evidence>
<sequence length="124" mass="13915">MLATSQPTGKEKRKNPFDEETSSKGKGVPSRMQKSAVYARTRLLLFHGQKKLTKNDTKVEQCCEGPCSQCKKRNEKTKCSFCEQKVCEDCSGTCKRCELEFCTLCSAKSYDAEGDFVLCLSCKD</sequence>
<evidence type="ECO:0000313" key="2">
    <source>
        <dbReference type="EMBL" id="ORX99780.1"/>
    </source>
</evidence>
<protein>
    <submittedName>
        <fullName evidence="2">Uncharacterized protein</fullName>
    </submittedName>
</protein>
<keyword evidence="3" id="KW-1185">Reference proteome</keyword>
<comment type="caution">
    <text evidence="2">The sequence shown here is derived from an EMBL/GenBank/DDBJ whole genome shotgun (WGS) entry which is preliminary data.</text>
</comment>
<dbReference type="InterPro" id="IPR022773">
    <property type="entry name" value="Siva"/>
</dbReference>
<dbReference type="PANTHER" id="PTHR14365:SF1">
    <property type="entry name" value="APOPTOSIS REGULATORY PROTEIN SIVA"/>
    <property type="match status" value="1"/>
</dbReference>
<dbReference type="OrthoDB" id="60860at2759"/>
<dbReference type="InParanoid" id="A0A1Y1YP20"/>
<dbReference type="GO" id="GO:0097191">
    <property type="term" value="P:extrinsic apoptotic signaling pathway"/>
    <property type="evidence" value="ECO:0007669"/>
    <property type="project" value="TreeGrafter"/>
</dbReference>
<reference evidence="2 3" key="1">
    <citation type="submission" date="2016-07" db="EMBL/GenBank/DDBJ databases">
        <title>Pervasive Adenine N6-methylation of Active Genes in Fungi.</title>
        <authorList>
            <consortium name="DOE Joint Genome Institute"/>
            <person name="Mondo S.J."/>
            <person name="Dannebaum R.O."/>
            <person name="Kuo R.C."/>
            <person name="Labutti K."/>
            <person name="Haridas S."/>
            <person name="Kuo A."/>
            <person name="Salamov A."/>
            <person name="Ahrendt S.R."/>
            <person name="Lipzen A."/>
            <person name="Sullivan W."/>
            <person name="Andreopoulos W.B."/>
            <person name="Clum A."/>
            <person name="Lindquist E."/>
            <person name="Daum C."/>
            <person name="Ramamoorthy G.K."/>
            <person name="Gryganskyi A."/>
            <person name="Culley D."/>
            <person name="Magnuson J.K."/>
            <person name="James T.Y."/>
            <person name="O'Malley M.A."/>
            <person name="Stajich J.E."/>
            <person name="Spatafora J.W."/>
            <person name="Visel A."/>
            <person name="Grigoriev I.V."/>
        </authorList>
    </citation>
    <scope>NUCLEOTIDE SEQUENCE [LARGE SCALE GENOMIC DNA]</scope>
    <source>
        <strain evidence="2 3">CBS 931.73</strain>
    </source>
</reference>
<dbReference type="Pfam" id="PF05458">
    <property type="entry name" value="Siva"/>
    <property type="match status" value="1"/>
</dbReference>
<dbReference type="GO" id="GO:0005175">
    <property type="term" value="F:CD27 receptor binding"/>
    <property type="evidence" value="ECO:0007669"/>
    <property type="project" value="TreeGrafter"/>
</dbReference>
<dbReference type="PANTHER" id="PTHR14365">
    <property type="entry name" value="APOPTOSIS REGULATORY PROTEIN SIVA"/>
    <property type="match status" value="1"/>
</dbReference>
<gene>
    <name evidence="2" type="ORF">K493DRAFT_313076</name>
</gene>
<organism evidence="2 3">
    <name type="scientific">Basidiobolus meristosporus CBS 931.73</name>
    <dbReference type="NCBI Taxonomy" id="1314790"/>
    <lineage>
        <taxon>Eukaryota</taxon>
        <taxon>Fungi</taxon>
        <taxon>Fungi incertae sedis</taxon>
        <taxon>Zoopagomycota</taxon>
        <taxon>Entomophthoromycotina</taxon>
        <taxon>Basidiobolomycetes</taxon>
        <taxon>Basidiobolales</taxon>
        <taxon>Basidiobolaceae</taxon>
        <taxon>Basidiobolus</taxon>
    </lineage>
</organism>
<name>A0A1Y1YP20_9FUNG</name>
<dbReference type="Proteomes" id="UP000193498">
    <property type="component" value="Unassembled WGS sequence"/>
</dbReference>
<dbReference type="AlphaFoldDB" id="A0A1Y1YP20"/>